<dbReference type="EMBL" id="JAGKQM010001752">
    <property type="protein sequence ID" value="KAH0851406.1"/>
    <property type="molecule type" value="Genomic_DNA"/>
</dbReference>
<evidence type="ECO:0000313" key="1">
    <source>
        <dbReference type="EMBL" id="KAH0851406.1"/>
    </source>
</evidence>
<protein>
    <submittedName>
        <fullName evidence="1">Uncharacterized protein</fullName>
    </submittedName>
</protein>
<feature type="non-terminal residue" evidence="1">
    <location>
        <position position="1"/>
    </location>
</feature>
<organism evidence="1 2">
    <name type="scientific">Brassica napus</name>
    <name type="common">Rape</name>
    <dbReference type="NCBI Taxonomy" id="3708"/>
    <lineage>
        <taxon>Eukaryota</taxon>
        <taxon>Viridiplantae</taxon>
        <taxon>Streptophyta</taxon>
        <taxon>Embryophyta</taxon>
        <taxon>Tracheophyta</taxon>
        <taxon>Spermatophyta</taxon>
        <taxon>Magnoliopsida</taxon>
        <taxon>eudicotyledons</taxon>
        <taxon>Gunneridae</taxon>
        <taxon>Pentapetalae</taxon>
        <taxon>rosids</taxon>
        <taxon>malvids</taxon>
        <taxon>Brassicales</taxon>
        <taxon>Brassicaceae</taxon>
        <taxon>Brassiceae</taxon>
        <taxon>Brassica</taxon>
    </lineage>
</organism>
<dbReference type="Proteomes" id="UP000824890">
    <property type="component" value="Unassembled WGS sequence"/>
</dbReference>
<evidence type="ECO:0000313" key="2">
    <source>
        <dbReference type="Proteomes" id="UP000824890"/>
    </source>
</evidence>
<name>A0ABQ7X658_BRANA</name>
<comment type="caution">
    <text evidence="1">The sequence shown here is derived from an EMBL/GenBank/DDBJ whole genome shotgun (WGS) entry which is preliminary data.</text>
</comment>
<accession>A0ABQ7X658</accession>
<sequence>PLEACPSLSYSLSKKNLSRRKLSTWVLWWRLKHGERRCFWHGGFKEKGQAKKEMLVLKPTAQICPFMMRVALEVQGTSTAEVEGRRRSLNKACEVLGELAEVSPQWNDDVVEVQASSPKEMEVLSTRLIMELSCAHQQA</sequence>
<gene>
    <name evidence="1" type="ORF">HID58_094768</name>
</gene>
<reference evidence="1 2" key="1">
    <citation type="submission" date="2021-05" db="EMBL/GenBank/DDBJ databases">
        <title>Genome Assembly of Synthetic Allotetraploid Brassica napus Reveals Homoeologous Exchanges between Subgenomes.</title>
        <authorList>
            <person name="Davis J.T."/>
        </authorList>
    </citation>
    <scope>NUCLEOTIDE SEQUENCE [LARGE SCALE GENOMIC DNA]</scope>
    <source>
        <strain evidence="2">cv. Da-Ae</strain>
        <tissue evidence="1">Seedling</tissue>
    </source>
</reference>
<keyword evidence="2" id="KW-1185">Reference proteome</keyword>
<proteinExistence type="predicted"/>